<dbReference type="EMBL" id="SPLM01000073">
    <property type="protein sequence ID" value="TMW62483.1"/>
    <property type="molecule type" value="Genomic_DNA"/>
</dbReference>
<evidence type="ECO:0000256" key="1">
    <source>
        <dbReference type="ARBA" id="ARBA00022723"/>
    </source>
</evidence>
<dbReference type="GO" id="GO:0046872">
    <property type="term" value="F:metal ion binding"/>
    <property type="evidence" value="ECO:0007669"/>
    <property type="project" value="UniProtKB-KW"/>
</dbReference>
<evidence type="ECO:0000313" key="2">
    <source>
        <dbReference type="EMBL" id="TMW62483.1"/>
    </source>
</evidence>
<evidence type="ECO:0008006" key="4">
    <source>
        <dbReference type="Google" id="ProtNLM"/>
    </source>
</evidence>
<gene>
    <name evidence="2" type="ORF">Poli38472_005101</name>
</gene>
<dbReference type="Proteomes" id="UP000794436">
    <property type="component" value="Unassembled WGS sequence"/>
</dbReference>
<proteinExistence type="predicted"/>
<keyword evidence="1" id="KW-0479">Metal-binding</keyword>
<dbReference type="SUPFAM" id="SSF109854">
    <property type="entry name" value="DinB/YfiT-like putative metalloenzymes"/>
    <property type="match status" value="1"/>
</dbReference>
<reference evidence="2" key="1">
    <citation type="submission" date="2019-03" db="EMBL/GenBank/DDBJ databases">
        <title>Long read genome sequence of the mycoparasitic Pythium oligandrum ATCC 38472 isolated from sugarbeet rhizosphere.</title>
        <authorList>
            <person name="Gaulin E."/>
        </authorList>
    </citation>
    <scope>NUCLEOTIDE SEQUENCE</scope>
    <source>
        <strain evidence="2">ATCC 38472_TT</strain>
    </source>
</reference>
<dbReference type="PANTHER" id="PTHR37302:SF1">
    <property type="entry name" value="PROTEIN DINB"/>
    <property type="match status" value="1"/>
</dbReference>
<protein>
    <recommendedName>
        <fullName evidence="4">Damage-inducible protein DinB</fullName>
    </recommendedName>
</protein>
<dbReference type="PANTHER" id="PTHR37302">
    <property type="entry name" value="SLR1116 PROTEIN"/>
    <property type="match status" value="1"/>
</dbReference>
<dbReference type="AlphaFoldDB" id="A0A8K1CHB4"/>
<dbReference type="Pfam" id="PF05163">
    <property type="entry name" value="DinB"/>
    <property type="match status" value="1"/>
</dbReference>
<dbReference type="InterPro" id="IPR007837">
    <property type="entry name" value="DinB"/>
</dbReference>
<organism evidence="2 3">
    <name type="scientific">Pythium oligandrum</name>
    <name type="common">Mycoparasitic fungus</name>
    <dbReference type="NCBI Taxonomy" id="41045"/>
    <lineage>
        <taxon>Eukaryota</taxon>
        <taxon>Sar</taxon>
        <taxon>Stramenopiles</taxon>
        <taxon>Oomycota</taxon>
        <taxon>Peronosporomycetes</taxon>
        <taxon>Pythiales</taxon>
        <taxon>Pythiaceae</taxon>
        <taxon>Pythium</taxon>
    </lineage>
</organism>
<name>A0A8K1CHB4_PYTOL</name>
<dbReference type="OrthoDB" id="158485at2759"/>
<dbReference type="InterPro" id="IPR034660">
    <property type="entry name" value="DinB/YfiT-like"/>
</dbReference>
<accession>A0A8K1CHB4</accession>
<sequence>MALRRQLLTMAQYNLWATRRLFIAVDALSDEEYRSDVGLFFKSVHGTLNHIYVAEHDVWYPRIHDGVFPQGIALDGEVENDREKLKQMLLTKAERWVPLLESCSDERLEGVFEYQDLSGVPNAKPFSLTMAHVFNHGTHHRGQVSAGVTMLGHPAPVLDLVYMLDGVGK</sequence>
<comment type="caution">
    <text evidence="2">The sequence shown here is derived from an EMBL/GenBank/DDBJ whole genome shotgun (WGS) entry which is preliminary data.</text>
</comment>
<evidence type="ECO:0000313" key="3">
    <source>
        <dbReference type="Proteomes" id="UP000794436"/>
    </source>
</evidence>
<keyword evidence="3" id="KW-1185">Reference proteome</keyword>
<dbReference type="Gene3D" id="1.20.120.450">
    <property type="entry name" value="dinb family like domain"/>
    <property type="match status" value="1"/>
</dbReference>